<keyword evidence="8" id="KW-1278">Translocase</keyword>
<evidence type="ECO:0000256" key="5">
    <source>
        <dbReference type="ARBA" id="ARBA00022596"/>
    </source>
</evidence>
<dbReference type="Gene3D" id="3.40.50.300">
    <property type="entry name" value="P-loop containing nucleotide triphosphate hydrolases"/>
    <property type="match status" value="1"/>
</dbReference>
<dbReference type="GO" id="GO:0005524">
    <property type="term" value="F:ATP binding"/>
    <property type="evidence" value="ECO:0007669"/>
    <property type="project" value="UniProtKB-KW"/>
</dbReference>
<dbReference type="OrthoDB" id="9802264at2"/>
<organism evidence="17 18">
    <name type="scientific">Gracilibacillus halophilus YIM-C55.5</name>
    <dbReference type="NCBI Taxonomy" id="1308866"/>
    <lineage>
        <taxon>Bacteria</taxon>
        <taxon>Bacillati</taxon>
        <taxon>Bacillota</taxon>
        <taxon>Bacilli</taxon>
        <taxon>Bacillales</taxon>
        <taxon>Bacillaceae</taxon>
        <taxon>Gracilibacillus</taxon>
    </lineage>
</organism>
<evidence type="ECO:0000256" key="4">
    <source>
        <dbReference type="ARBA" id="ARBA00022475"/>
    </source>
</evidence>
<evidence type="ECO:0000256" key="3">
    <source>
        <dbReference type="ARBA" id="ARBA00022448"/>
    </source>
</evidence>
<evidence type="ECO:0000256" key="12">
    <source>
        <dbReference type="ARBA" id="ARBA00038669"/>
    </source>
</evidence>
<reference evidence="17 18" key="1">
    <citation type="submission" date="2013-03" db="EMBL/GenBank/DDBJ databases">
        <title>Draft genome sequence of Gracibacillus halophilus YIM-C55.5, a moderately halophilic and thermophilic organism from the Xiaochaidamu salt lake.</title>
        <authorList>
            <person name="Sugumar T."/>
            <person name="Polireddy D.R."/>
            <person name="Antony A."/>
            <person name="Madhava Y.R."/>
            <person name="Sivakumar N."/>
        </authorList>
    </citation>
    <scope>NUCLEOTIDE SEQUENCE [LARGE SCALE GENOMIC DNA]</scope>
    <source>
        <strain evidence="17 18">YIM-C55.5</strain>
    </source>
</reference>
<evidence type="ECO:0000256" key="6">
    <source>
        <dbReference type="ARBA" id="ARBA00022741"/>
    </source>
</evidence>
<comment type="similarity">
    <text evidence="2">Belongs to the ABC transporter superfamily.</text>
</comment>
<dbReference type="RefSeq" id="WP_003469171.1">
    <property type="nucleotide sequence ID" value="NZ_APML01000034.1"/>
</dbReference>
<keyword evidence="10" id="KW-0921">Nickel transport</keyword>
<keyword evidence="6" id="KW-0547">Nucleotide-binding</keyword>
<keyword evidence="18" id="KW-1185">Reference proteome</keyword>
<dbReference type="AlphaFoldDB" id="N4W8N1"/>
<keyword evidence="4" id="KW-1003">Cell membrane</keyword>
<dbReference type="PROSITE" id="PS00211">
    <property type="entry name" value="ABC_TRANSPORTER_1"/>
    <property type="match status" value="1"/>
</dbReference>
<dbReference type="EMBL" id="APML01000034">
    <property type="protein sequence ID" value="ENH96638.1"/>
    <property type="molecule type" value="Genomic_DNA"/>
</dbReference>
<comment type="catalytic activity">
    <reaction evidence="15">
        <text>Ni(2+)(out) + ATP + H2O = Ni(2+)(in) + ADP + phosphate + H(+)</text>
        <dbReference type="Rhea" id="RHEA:15557"/>
        <dbReference type="ChEBI" id="CHEBI:15377"/>
        <dbReference type="ChEBI" id="CHEBI:15378"/>
        <dbReference type="ChEBI" id="CHEBI:30616"/>
        <dbReference type="ChEBI" id="CHEBI:43474"/>
        <dbReference type="ChEBI" id="CHEBI:49786"/>
        <dbReference type="ChEBI" id="CHEBI:456216"/>
        <dbReference type="EC" id="7.2.2.11"/>
    </reaction>
    <physiologicalReaction direction="left-to-right" evidence="15">
        <dbReference type="Rhea" id="RHEA:15558"/>
    </physiologicalReaction>
</comment>
<sequence>MKPILTIDQLSIVHRVSEQRLLNQVTLSLQPGEVLGLVGASGSGKSLLAQGIFHLLPTNLYRTGEIYYNKRPITTHDRGTNLVYIPQSVEALDPLMKVGKQIVEVIREMNPEQKMLELLQRLGLQKEMASKYPFQLSGGEARRVLVAIAFATQAEVVIADEPTPGLDEATKREVITLFQELQQSGKTILFITHDFDVGLQLADRIAVMNQGEIVEVADQTSFSGDGDQLQHPYTKKLWQALPQNDFTGSS</sequence>
<protein>
    <recommendedName>
        <fullName evidence="14">Nickel import system ATP-binding protein NikD</fullName>
        <ecNumber evidence="13">7.2.2.11</ecNumber>
    </recommendedName>
</protein>
<accession>N4W8N1</accession>
<evidence type="ECO:0000256" key="15">
    <source>
        <dbReference type="ARBA" id="ARBA00048610"/>
    </source>
</evidence>
<comment type="caution">
    <text evidence="17">The sequence shown here is derived from an EMBL/GenBank/DDBJ whole genome shotgun (WGS) entry which is preliminary data.</text>
</comment>
<keyword evidence="3" id="KW-0813">Transport</keyword>
<evidence type="ECO:0000313" key="17">
    <source>
        <dbReference type="EMBL" id="ENH96638.1"/>
    </source>
</evidence>
<dbReference type="PROSITE" id="PS50893">
    <property type="entry name" value="ABC_TRANSPORTER_2"/>
    <property type="match status" value="1"/>
</dbReference>
<dbReference type="InterPro" id="IPR003593">
    <property type="entry name" value="AAA+_ATPase"/>
</dbReference>
<dbReference type="InterPro" id="IPR050388">
    <property type="entry name" value="ABC_Ni/Peptide_Import"/>
</dbReference>
<gene>
    <name evidence="17" type="ORF">J416_09684</name>
</gene>
<dbReference type="SMART" id="SM00382">
    <property type="entry name" value="AAA"/>
    <property type="match status" value="1"/>
</dbReference>
<evidence type="ECO:0000256" key="11">
    <source>
        <dbReference type="ARBA" id="ARBA00023136"/>
    </source>
</evidence>
<keyword evidence="9" id="KW-0406">Ion transport</keyword>
<comment type="subunit">
    <text evidence="12">The complex is composed of two ATP-binding proteins (NikD and NikE), two transmembrane proteins (NikB and NikC) and a solute-binding protein (NikA).</text>
</comment>
<dbReference type="CDD" id="cd03257">
    <property type="entry name" value="ABC_NikE_OppD_transporters"/>
    <property type="match status" value="1"/>
</dbReference>
<name>N4W8N1_9BACI</name>
<dbReference type="GO" id="GO:0016887">
    <property type="term" value="F:ATP hydrolysis activity"/>
    <property type="evidence" value="ECO:0007669"/>
    <property type="project" value="InterPro"/>
</dbReference>
<dbReference type="Pfam" id="PF00005">
    <property type="entry name" value="ABC_tran"/>
    <property type="match status" value="1"/>
</dbReference>
<evidence type="ECO:0000256" key="14">
    <source>
        <dbReference type="ARBA" id="ARBA00044143"/>
    </source>
</evidence>
<evidence type="ECO:0000259" key="16">
    <source>
        <dbReference type="PROSITE" id="PS50893"/>
    </source>
</evidence>
<dbReference type="EC" id="7.2.2.11" evidence="13"/>
<dbReference type="InterPro" id="IPR027417">
    <property type="entry name" value="P-loop_NTPase"/>
</dbReference>
<feature type="domain" description="ABC transporter" evidence="16">
    <location>
        <begin position="7"/>
        <end position="235"/>
    </location>
</feature>
<dbReference type="PANTHER" id="PTHR43297:SF13">
    <property type="entry name" value="NICKEL ABC TRANSPORTER, ATP-BINDING PROTEIN"/>
    <property type="match status" value="1"/>
</dbReference>
<comment type="subcellular location">
    <subcellularLocation>
        <location evidence="1">Cell membrane</location>
        <topology evidence="1">Peripheral membrane protein</topology>
    </subcellularLocation>
</comment>
<keyword evidence="11" id="KW-0472">Membrane</keyword>
<evidence type="ECO:0000256" key="7">
    <source>
        <dbReference type="ARBA" id="ARBA00022840"/>
    </source>
</evidence>
<evidence type="ECO:0000256" key="2">
    <source>
        <dbReference type="ARBA" id="ARBA00005417"/>
    </source>
</evidence>
<evidence type="ECO:0000256" key="1">
    <source>
        <dbReference type="ARBA" id="ARBA00004202"/>
    </source>
</evidence>
<evidence type="ECO:0000256" key="10">
    <source>
        <dbReference type="ARBA" id="ARBA00023112"/>
    </source>
</evidence>
<dbReference type="SUPFAM" id="SSF52540">
    <property type="entry name" value="P-loop containing nucleoside triphosphate hydrolases"/>
    <property type="match status" value="1"/>
</dbReference>
<dbReference type="InterPro" id="IPR017871">
    <property type="entry name" value="ABC_transporter-like_CS"/>
</dbReference>
<keyword evidence="5" id="KW-0533">Nickel</keyword>
<dbReference type="GO" id="GO:0005886">
    <property type="term" value="C:plasma membrane"/>
    <property type="evidence" value="ECO:0007669"/>
    <property type="project" value="UniProtKB-SubCell"/>
</dbReference>
<dbReference type="PANTHER" id="PTHR43297">
    <property type="entry name" value="OLIGOPEPTIDE TRANSPORT ATP-BINDING PROTEIN APPD"/>
    <property type="match status" value="1"/>
</dbReference>
<dbReference type="PATRIC" id="fig|1308866.3.peg.1963"/>
<dbReference type="Proteomes" id="UP000012283">
    <property type="component" value="Unassembled WGS sequence"/>
</dbReference>
<evidence type="ECO:0000313" key="18">
    <source>
        <dbReference type="Proteomes" id="UP000012283"/>
    </source>
</evidence>
<dbReference type="STRING" id="1308866.J416_09684"/>
<evidence type="ECO:0000256" key="9">
    <source>
        <dbReference type="ARBA" id="ARBA00023065"/>
    </source>
</evidence>
<evidence type="ECO:0000256" key="8">
    <source>
        <dbReference type="ARBA" id="ARBA00022967"/>
    </source>
</evidence>
<keyword evidence="7" id="KW-0067">ATP-binding</keyword>
<dbReference type="InterPro" id="IPR003439">
    <property type="entry name" value="ABC_transporter-like_ATP-bd"/>
</dbReference>
<dbReference type="eggNOG" id="COG0444">
    <property type="taxonomic scope" value="Bacteria"/>
</dbReference>
<dbReference type="GO" id="GO:0015413">
    <property type="term" value="F:ABC-type nickel transporter activity"/>
    <property type="evidence" value="ECO:0007669"/>
    <property type="project" value="UniProtKB-EC"/>
</dbReference>
<proteinExistence type="inferred from homology"/>
<evidence type="ECO:0000256" key="13">
    <source>
        <dbReference type="ARBA" id="ARBA00039098"/>
    </source>
</evidence>